<proteinExistence type="inferred from homology"/>
<evidence type="ECO:0000256" key="7">
    <source>
        <dbReference type="SAM" id="Phobius"/>
    </source>
</evidence>
<evidence type="ECO:0000313" key="11">
    <source>
        <dbReference type="Proteomes" id="UP000177626"/>
    </source>
</evidence>
<keyword evidence="6 7" id="KW-0472">Membrane</keyword>
<feature type="domain" description="Prepilin type IV endopeptidase peptidase" evidence="8">
    <location>
        <begin position="112"/>
        <end position="215"/>
    </location>
</feature>
<keyword evidence="4 7" id="KW-0812">Transmembrane</keyword>
<dbReference type="Pfam" id="PF06750">
    <property type="entry name" value="A24_N_bact"/>
    <property type="match status" value="1"/>
</dbReference>
<comment type="subcellular location">
    <subcellularLocation>
        <location evidence="1">Cell membrane</location>
        <topology evidence="1">Multi-pass membrane protein</topology>
    </subcellularLocation>
</comment>
<evidence type="ECO:0000259" key="9">
    <source>
        <dbReference type="Pfam" id="PF06750"/>
    </source>
</evidence>
<keyword evidence="5 7" id="KW-1133">Transmembrane helix</keyword>
<reference evidence="10 11" key="1">
    <citation type="journal article" date="2016" name="Nat. Commun.">
        <title>Thousands of microbial genomes shed light on interconnected biogeochemical processes in an aquifer system.</title>
        <authorList>
            <person name="Anantharaman K."/>
            <person name="Brown C.T."/>
            <person name="Hug L.A."/>
            <person name="Sharon I."/>
            <person name="Castelle C.J."/>
            <person name="Probst A.J."/>
            <person name="Thomas B.C."/>
            <person name="Singh A."/>
            <person name="Wilkins M.J."/>
            <person name="Karaoz U."/>
            <person name="Brodie E.L."/>
            <person name="Williams K.H."/>
            <person name="Hubbard S.S."/>
            <person name="Banfield J.F."/>
        </authorList>
    </citation>
    <scope>NUCLEOTIDE SEQUENCE [LARGE SCALE GENOMIC DNA]</scope>
</reference>
<dbReference type="GO" id="GO:0006465">
    <property type="term" value="P:signal peptide processing"/>
    <property type="evidence" value="ECO:0007669"/>
    <property type="project" value="TreeGrafter"/>
</dbReference>
<evidence type="ECO:0000256" key="4">
    <source>
        <dbReference type="ARBA" id="ARBA00022692"/>
    </source>
</evidence>
<comment type="similarity">
    <text evidence="2">Belongs to the peptidase A24 family.</text>
</comment>
<dbReference type="GO" id="GO:0004190">
    <property type="term" value="F:aspartic-type endopeptidase activity"/>
    <property type="evidence" value="ECO:0007669"/>
    <property type="project" value="InterPro"/>
</dbReference>
<feature type="transmembrane region" description="Helical" evidence="7">
    <location>
        <begin position="135"/>
        <end position="152"/>
    </location>
</feature>
<gene>
    <name evidence="10" type="ORF">A2406_01215</name>
</gene>
<evidence type="ECO:0000259" key="8">
    <source>
        <dbReference type="Pfam" id="PF01478"/>
    </source>
</evidence>
<dbReference type="InterPro" id="IPR010627">
    <property type="entry name" value="Prepilin_pept_A24_N"/>
</dbReference>
<dbReference type="EMBL" id="MHKQ01000025">
    <property type="protein sequence ID" value="OGY93262.1"/>
    <property type="molecule type" value="Genomic_DNA"/>
</dbReference>
<dbReference type="PANTHER" id="PTHR30487:SF0">
    <property type="entry name" value="PREPILIN LEADER PEPTIDASE_N-METHYLTRANSFERASE-RELATED"/>
    <property type="match status" value="1"/>
</dbReference>
<evidence type="ECO:0000313" key="10">
    <source>
        <dbReference type="EMBL" id="OGY93262.1"/>
    </source>
</evidence>
<feature type="transmembrane region" description="Helical" evidence="7">
    <location>
        <begin position="73"/>
        <end position="92"/>
    </location>
</feature>
<sequence>MTVAFVFILGLFIGSFLNVVILRLRRQESFIKGSSKCLFCQHRLYPKDLIPLFSYLFLKGRCRYCQKRFSHQYPLVEFFTGFSFVLIFQKIVPSADWNLISSLQVLHLLDWWVIVSFLVIIFVYDFKYYLILDRVVWPIIILSFLVNLFLGFSIFNLVFAAVIGGGFFFLQFIVSKGRWIGGGDIRLGLLMGVILGWPHVLTALFISYVLGSAVGVSLLWSKRKDWGDKIPFGTFLTIGTFMTMLWGPALVKWYLSLFY</sequence>
<feature type="transmembrane region" description="Helical" evidence="7">
    <location>
        <begin position="230"/>
        <end position="255"/>
    </location>
</feature>
<evidence type="ECO:0000256" key="1">
    <source>
        <dbReference type="ARBA" id="ARBA00004651"/>
    </source>
</evidence>
<dbReference type="Proteomes" id="UP000177626">
    <property type="component" value="Unassembled WGS sequence"/>
</dbReference>
<evidence type="ECO:0000256" key="5">
    <source>
        <dbReference type="ARBA" id="ARBA00022989"/>
    </source>
</evidence>
<dbReference type="InterPro" id="IPR050882">
    <property type="entry name" value="Prepilin_peptidase/N-MTase"/>
</dbReference>
<feature type="transmembrane region" description="Helical" evidence="7">
    <location>
        <begin position="6"/>
        <end position="24"/>
    </location>
</feature>
<dbReference type="GO" id="GO:0005886">
    <property type="term" value="C:plasma membrane"/>
    <property type="evidence" value="ECO:0007669"/>
    <property type="project" value="UniProtKB-SubCell"/>
</dbReference>
<dbReference type="Gene3D" id="1.20.120.1220">
    <property type="match status" value="1"/>
</dbReference>
<evidence type="ECO:0000256" key="6">
    <source>
        <dbReference type="ARBA" id="ARBA00023136"/>
    </source>
</evidence>
<keyword evidence="3" id="KW-1003">Cell membrane</keyword>
<feature type="transmembrane region" description="Helical" evidence="7">
    <location>
        <begin position="187"/>
        <end position="210"/>
    </location>
</feature>
<evidence type="ECO:0008006" key="12">
    <source>
        <dbReference type="Google" id="ProtNLM"/>
    </source>
</evidence>
<accession>A0A1G2BVV5</accession>
<evidence type="ECO:0000256" key="2">
    <source>
        <dbReference type="ARBA" id="ARBA00005801"/>
    </source>
</evidence>
<organism evidence="10 11">
    <name type="scientific">Candidatus Komeilibacteria bacterium RIFOXYC1_FULL_37_11</name>
    <dbReference type="NCBI Taxonomy" id="1798555"/>
    <lineage>
        <taxon>Bacteria</taxon>
        <taxon>Candidatus Komeiliibacteriota</taxon>
    </lineage>
</organism>
<dbReference type="InterPro" id="IPR000045">
    <property type="entry name" value="Prepilin_IV_endopep_pep"/>
</dbReference>
<comment type="caution">
    <text evidence="10">The sequence shown here is derived from an EMBL/GenBank/DDBJ whole genome shotgun (WGS) entry which is preliminary data.</text>
</comment>
<dbReference type="PANTHER" id="PTHR30487">
    <property type="entry name" value="TYPE 4 PREPILIN-LIKE PROTEINS LEADER PEPTIDE-PROCESSING ENZYME"/>
    <property type="match status" value="1"/>
</dbReference>
<dbReference type="Pfam" id="PF01478">
    <property type="entry name" value="Peptidase_A24"/>
    <property type="match status" value="1"/>
</dbReference>
<feature type="domain" description="Prepilin peptidase A24 N-terminal" evidence="9">
    <location>
        <begin position="8"/>
        <end position="89"/>
    </location>
</feature>
<name>A0A1G2BVV5_9BACT</name>
<evidence type="ECO:0000256" key="3">
    <source>
        <dbReference type="ARBA" id="ARBA00022475"/>
    </source>
</evidence>
<feature type="transmembrane region" description="Helical" evidence="7">
    <location>
        <begin position="104"/>
        <end position="123"/>
    </location>
</feature>
<dbReference type="AlphaFoldDB" id="A0A1G2BVV5"/>
<protein>
    <recommendedName>
        <fullName evidence="12">Prepilin peptidase</fullName>
    </recommendedName>
</protein>